<evidence type="ECO:0000313" key="4">
    <source>
        <dbReference type="Proteomes" id="UP000576209"/>
    </source>
</evidence>
<comment type="caution">
    <text evidence="3">The sequence shown here is derived from an EMBL/GenBank/DDBJ whole genome shotgun (WGS) entry which is preliminary data.</text>
</comment>
<keyword evidence="4" id="KW-1185">Reference proteome</keyword>
<dbReference type="PANTHER" id="PTHR33608:SF3">
    <property type="entry name" value="SLR2013 PROTEIN"/>
    <property type="match status" value="1"/>
</dbReference>
<dbReference type="InterPro" id="IPR036465">
    <property type="entry name" value="vWFA_dom_sf"/>
</dbReference>
<dbReference type="EMBL" id="JACIFF010000007">
    <property type="protein sequence ID" value="MBB4080186.1"/>
    <property type="molecule type" value="Genomic_DNA"/>
</dbReference>
<reference evidence="3 4" key="1">
    <citation type="submission" date="2020-08" db="EMBL/GenBank/DDBJ databases">
        <title>Genomic Encyclopedia of Type Strains, Phase IV (KMG-IV): sequencing the most valuable type-strain genomes for metagenomic binning, comparative biology and taxonomic classification.</title>
        <authorList>
            <person name="Goeker M."/>
        </authorList>
    </citation>
    <scope>NUCLEOTIDE SEQUENCE [LARGE SCALE GENOMIC DNA]</scope>
    <source>
        <strain evidence="3 4">DSM 105137</strain>
    </source>
</reference>
<evidence type="ECO:0000313" key="3">
    <source>
        <dbReference type="EMBL" id="MBB4080186.1"/>
    </source>
</evidence>
<sequence>MYERMRAIATHLRFIYLGNRFFVGLGLVVVLSAAGFWKPLAFWLAVATLAVLLILTVVDTVMLYGRSGRVSAVRRPPEVFSLGDEMQVLLLIHNEGTANLDLTITDELPAELQVRDHRIQLMLPAGQKRTVGYGVRPLSRGRYDFGNLNLFVRSKLGLVERRREISHGQSVAVYPSIIQMKRFSLGHRASVPSEGRRRPRPVSRSYAFDSIKEYVRGDDLRSVNWKATARKGEVMVNQYETERAQRIYSVIDKGRTMLMPFNGLSLLDYAINASLALTNVILQRGDRAGLLTFSDKLGDILPADNRSDQLRTVLDTLYRQREREGESDYELLYYASRRFLPGRSLLLLFTNFESNYALDRVLPALRRIGRDHTLVVVLFENTEVTQLLRTPTSDVKTVYQKHTVRRYLQERQLMAARLRQNGVQVIFTRPEALTGQVIEKYLELKGRAQI</sequence>
<dbReference type="SUPFAM" id="SSF53300">
    <property type="entry name" value="vWA-like"/>
    <property type="match status" value="1"/>
</dbReference>
<dbReference type="Pfam" id="PF01882">
    <property type="entry name" value="DUF58"/>
    <property type="match status" value="1"/>
</dbReference>
<evidence type="ECO:0000256" key="1">
    <source>
        <dbReference type="SAM" id="Phobius"/>
    </source>
</evidence>
<dbReference type="AlphaFoldDB" id="A0A840EH02"/>
<accession>A0A840EH02</accession>
<name>A0A840EH02_9BACT</name>
<organism evidence="3 4">
    <name type="scientific">Neolewinella aquimaris</name>
    <dbReference type="NCBI Taxonomy" id="1835722"/>
    <lineage>
        <taxon>Bacteria</taxon>
        <taxon>Pseudomonadati</taxon>
        <taxon>Bacteroidota</taxon>
        <taxon>Saprospiria</taxon>
        <taxon>Saprospirales</taxon>
        <taxon>Lewinellaceae</taxon>
        <taxon>Neolewinella</taxon>
    </lineage>
</organism>
<feature type="domain" description="DUF58" evidence="2">
    <location>
        <begin position="211"/>
        <end position="381"/>
    </location>
</feature>
<dbReference type="InterPro" id="IPR002881">
    <property type="entry name" value="DUF58"/>
</dbReference>
<proteinExistence type="predicted"/>
<dbReference type="Gene3D" id="3.40.50.410">
    <property type="entry name" value="von Willebrand factor, type A domain"/>
    <property type="match status" value="1"/>
</dbReference>
<dbReference type="Proteomes" id="UP000576209">
    <property type="component" value="Unassembled WGS sequence"/>
</dbReference>
<dbReference type="RefSeq" id="WP_183496422.1">
    <property type="nucleotide sequence ID" value="NZ_JACIFF010000007.1"/>
</dbReference>
<keyword evidence="1" id="KW-0472">Membrane</keyword>
<gene>
    <name evidence="3" type="ORF">GGR28_002816</name>
</gene>
<keyword evidence="1" id="KW-1133">Transmembrane helix</keyword>
<evidence type="ECO:0000259" key="2">
    <source>
        <dbReference type="Pfam" id="PF01882"/>
    </source>
</evidence>
<protein>
    <submittedName>
        <fullName evidence="3">Uncharacterized protein (DUF58 family)</fullName>
    </submittedName>
</protein>
<feature type="transmembrane region" description="Helical" evidence="1">
    <location>
        <begin position="12"/>
        <end position="34"/>
    </location>
</feature>
<keyword evidence="1" id="KW-0812">Transmembrane</keyword>
<feature type="transmembrane region" description="Helical" evidence="1">
    <location>
        <begin position="40"/>
        <end position="65"/>
    </location>
</feature>
<dbReference type="PANTHER" id="PTHR33608">
    <property type="entry name" value="BLL2464 PROTEIN"/>
    <property type="match status" value="1"/>
</dbReference>